<proteinExistence type="predicted"/>
<feature type="transmembrane region" description="Helical" evidence="1">
    <location>
        <begin position="31"/>
        <end position="54"/>
    </location>
</feature>
<dbReference type="SUPFAM" id="SSF103473">
    <property type="entry name" value="MFS general substrate transporter"/>
    <property type="match status" value="1"/>
</dbReference>
<keyword evidence="1" id="KW-0472">Membrane</keyword>
<gene>
    <name evidence="2" type="primary">ORF214118</name>
</gene>
<dbReference type="InterPro" id="IPR036259">
    <property type="entry name" value="MFS_trans_sf"/>
</dbReference>
<organism evidence="2">
    <name type="scientific">Arion vulgaris</name>
    <dbReference type="NCBI Taxonomy" id="1028688"/>
    <lineage>
        <taxon>Eukaryota</taxon>
        <taxon>Metazoa</taxon>
        <taxon>Spiralia</taxon>
        <taxon>Lophotrochozoa</taxon>
        <taxon>Mollusca</taxon>
        <taxon>Gastropoda</taxon>
        <taxon>Heterobranchia</taxon>
        <taxon>Euthyneura</taxon>
        <taxon>Panpulmonata</taxon>
        <taxon>Eupulmonata</taxon>
        <taxon>Stylommatophora</taxon>
        <taxon>Helicina</taxon>
        <taxon>Arionoidea</taxon>
        <taxon>Arionidae</taxon>
        <taxon>Arion</taxon>
    </lineage>
</organism>
<feature type="non-terminal residue" evidence="2">
    <location>
        <position position="134"/>
    </location>
</feature>
<evidence type="ECO:0008006" key="3">
    <source>
        <dbReference type="Google" id="ProtNLM"/>
    </source>
</evidence>
<keyword evidence="1" id="KW-1133">Transmembrane helix</keyword>
<dbReference type="PANTHER" id="PTHR11360:SF284">
    <property type="entry name" value="EG:103B4.3 PROTEIN-RELATED"/>
    <property type="match status" value="1"/>
</dbReference>
<evidence type="ECO:0000256" key="1">
    <source>
        <dbReference type="SAM" id="Phobius"/>
    </source>
</evidence>
<accession>A0A0B7BVM6</accession>
<name>A0A0B7BVM6_9EUPU</name>
<feature type="transmembrane region" description="Helical" evidence="1">
    <location>
        <begin position="66"/>
        <end position="89"/>
    </location>
</feature>
<sequence>MPPKQSRTSSSGLTYTKVSGAEDMEAGPRGIVIVFSAFMVQFLAFGNYACIGIYTVHLLHIFENDAVSVSLISAIHSALLLCTGPLASFLMTKISFRKLSIAGAALVSMGIFLTPWLVYLPAMYIFFGVFAGLG</sequence>
<keyword evidence="1" id="KW-0812">Transmembrane</keyword>
<dbReference type="AlphaFoldDB" id="A0A0B7BVM6"/>
<dbReference type="EMBL" id="HACG01050082">
    <property type="protein sequence ID" value="CEK96947.1"/>
    <property type="molecule type" value="Transcribed_RNA"/>
</dbReference>
<dbReference type="InterPro" id="IPR050327">
    <property type="entry name" value="Proton-linked_MCT"/>
</dbReference>
<dbReference type="GO" id="GO:0008028">
    <property type="term" value="F:monocarboxylic acid transmembrane transporter activity"/>
    <property type="evidence" value="ECO:0007669"/>
    <property type="project" value="TreeGrafter"/>
</dbReference>
<protein>
    <recommendedName>
        <fullName evidence="3">Major facilitator superfamily (MFS) profile domain-containing protein</fullName>
    </recommendedName>
</protein>
<reference evidence="2" key="1">
    <citation type="submission" date="2014-12" db="EMBL/GenBank/DDBJ databases">
        <title>Insight into the proteome of Arion vulgaris.</title>
        <authorList>
            <person name="Aradska J."/>
            <person name="Bulat T."/>
            <person name="Smidak R."/>
            <person name="Sarate P."/>
            <person name="Gangsoo J."/>
            <person name="Sialana F."/>
            <person name="Bilban M."/>
            <person name="Lubec G."/>
        </authorList>
    </citation>
    <scope>NUCLEOTIDE SEQUENCE</scope>
    <source>
        <tissue evidence="2">Skin</tissue>
    </source>
</reference>
<feature type="transmembrane region" description="Helical" evidence="1">
    <location>
        <begin position="101"/>
        <end position="127"/>
    </location>
</feature>
<evidence type="ECO:0000313" key="2">
    <source>
        <dbReference type="EMBL" id="CEK96947.1"/>
    </source>
</evidence>
<dbReference type="PANTHER" id="PTHR11360">
    <property type="entry name" value="MONOCARBOXYLATE TRANSPORTER"/>
    <property type="match status" value="1"/>
</dbReference>